<reference evidence="1 2" key="1">
    <citation type="journal article" date="2015" name="Microbiome">
        <title>Genomic resolution of linkages in carbon, nitrogen, and sulfur cycling among widespread estuary sediment bacteria.</title>
        <authorList>
            <person name="Baker B.J."/>
            <person name="Lazar C.S."/>
            <person name="Teske A.P."/>
            <person name="Dick G.J."/>
        </authorList>
    </citation>
    <scope>NUCLEOTIDE SEQUENCE [LARGE SCALE GENOMIC DNA]</scope>
    <source>
        <strain evidence="1">DG_24</strain>
    </source>
</reference>
<comment type="caution">
    <text evidence="1">The sequence shown here is derived from an EMBL/GenBank/DDBJ whole genome shotgun (WGS) entry which is preliminary data.</text>
</comment>
<dbReference type="AlphaFoldDB" id="A0A0S7WS04"/>
<dbReference type="PROSITE" id="PS51257">
    <property type="entry name" value="PROKAR_LIPOPROTEIN"/>
    <property type="match status" value="1"/>
</dbReference>
<name>A0A0S7WS04_UNCT6</name>
<sequence length="179" mass="19912">MRVLVLLTLSTALVLGCSEEEEAVSTSPDEEPNLRCVRVHWTDDGYIPLWDRKQGPDAMYTLCVGDTIDSLYVIVLQNWWFGCTFPLSQPFTFSSLLLEDEERVALQSDTYRGLYVPDDTWLYGGQLPFCLSAISTPNNGIIEAAAQGDTVVATFYPLAVFPFPTKFGIGVSDTMRVLP</sequence>
<proteinExistence type="predicted"/>
<organism evidence="1 2">
    <name type="scientific">candidate division TA06 bacterium DG_24</name>
    <dbReference type="NCBI Taxonomy" id="1703770"/>
    <lineage>
        <taxon>Bacteria</taxon>
        <taxon>Bacteria division TA06</taxon>
    </lineage>
</organism>
<dbReference type="EMBL" id="LIZS01000063">
    <property type="protein sequence ID" value="KPJ52348.1"/>
    <property type="molecule type" value="Genomic_DNA"/>
</dbReference>
<protein>
    <submittedName>
        <fullName evidence="1">Uncharacterized protein</fullName>
    </submittedName>
</protein>
<accession>A0A0S7WS04</accession>
<evidence type="ECO:0000313" key="1">
    <source>
        <dbReference type="EMBL" id="KPJ52348.1"/>
    </source>
</evidence>
<dbReference type="Proteomes" id="UP000052008">
    <property type="component" value="Unassembled WGS sequence"/>
</dbReference>
<gene>
    <name evidence="1" type="ORF">AMJ39_08080</name>
</gene>
<evidence type="ECO:0000313" key="2">
    <source>
        <dbReference type="Proteomes" id="UP000052008"/>
    </source>
</evidence>